<name>A0A543BN11_9MICO</name>
<dbReference type="EMBL" id="VFOX01000001">
    <property type="protein sequence ID" value="TQL86212.1"/>
    <property type="molecule type" value="Genomic_DNA"/>
</dbReference>
<comment type="caution">
    <text evidence="2">The sequence shown here is derived from an EMBL/GenBank/DDBJ whole genome shotgun (WGS) entry which is preliminary data.</text>
</comment>
<dbReference type="AlphaFoldDB" id="A0A543BN11"/>
<reference evidence="2 3" key="1">
    <citation type="submission" date="2019-06" db="EMBL/GenBank/DDBJ databases">
        <title>Sequencing the genomes of 1000 actinobacteria strains.</title>
        <authorList>
            <person name="Klenk H.-P."/>
        </authorList>
    </citation>
    <scope>NUCLEOTIDE SEQUENCE [LARGE SCALE GENOMIC DNA]</scope>
    <source>
        <strain evidence="2 3">DSM 20169</strain>
    </source>
</reference>
<dbReference type="InterPro" id="IPR056920">
    <property type="entry name" value="PRTase-CE"/>
</dbReference>
<evidence type="ECO:0000313" key="3">
    <source>
        <dbReference type="Proteomes" id="UP000317209"/>
    </source>
</evidence>
<protein>
    <recommendedName>
        <fullName evidence="1">PRTase-CE domain-containing protein</fullName>
    </recommendedName>
</protein>
<dbReference type="Pfam" id="PF24390">
    <property type="entry name" value="PRTase-CE"/>
    <property type="match status" value="1"/>
</dbReference>
<evidence type="ECO:0000259" key="1">
    <source>
        <dbReference type="Pfam" id="PF24390"/>
    </source>
</evidence>
<keyword evidence="3" id="KW-1185">Reference proteome</keyword>
<organism evidence="2 3">
    <name type="scientific">Microbacterium saperdae</name>
    <dbReference type="NCBI Taxonomy" id="69368"/>
    <lineage>
        <taxon>Bacteria</taxon>
        <taxon>Bacillati</taxon>
        <taxon>Actinomycetota</taxon>
        <taxon>Actinomycetes</taxon>
        <taxon>Micrococcales</taxon>
        <taxon>Microbacteriaceae</taxon>
        <taxon>Microbacterium</taxon>
    </lineage>
</organism>
<sequence length="372" mass="42949">MNDDLSKRVLGQIMGWDDDRAREEYRWLAFISSIKYDAYRDFQAGMRFIESLVTWLQQFDPTERETAYGFIRRRLVFIGLSETQHLVEQFYPKIAHDQFTRTIAARSQVSPWVVLSRPDLRDEMDVLRRKTLFLGLSDGARIDTLRHSNVGRLSNEQVAPTTQLDPEKWRDLLSDLRKALEDPEARFEMVYLIDDFTATGTSFLRFDEVSDRWKGKMTRFRDSIAQIRDELFAPDWKLCVHHYIASHSAEKKVRKNIVDSQKFFSDAGWGSVVVSFGTVLPESLPMRDEAPEDQAFIALARKYYDPAIQTTHTSVGGVDRIDLGYGGCALPVVLEHNTPNNSVALLWAESDGQDSPPIPAMRPLFRRRQRHV</sequence>
<accession>A0A543BN11</accession>
<evidence type="ECO:0000313" key="2">
    <source>
        <dbReference type="EMBL" id="TQL86212.1"/>
    </source>
</evidence>
<dbReference type="Proteomes" id="UP000317209">
    <property type="component" value="Unassembled WGS sequence"/>
</dbReference>
<feature type="domain" description="PRTase-CE" evidence="1">
    <location>
        <begin position="54"/>
        <end position="367"/>
    </location>
</feature>
<dbReference type="OrthoDB" id="8427993at2"/>
<proteinExistence type="predicted"/>
<dbReference type="RefSeq" id="WP_141872088.1">
    <property type="nucleotide sequence ID" value="NZ_VFOX01000001.1"/>
</dbReference>
<gene>
    <name evidence="2" type="ORF">FB560_1861</name>
</gene>